<sequence length="289" mass="31139">MCLDALFDIWRALEIRVLCDGHGQVARYTEIPQKIRGAMGHALRAGASDQAVAGQQCPFQPPCTYDLFHNARASVTGGLEMPKPFVIQTDPAGEDLLVTLRLFGEACDRAHEFGAGLVAGLRAGLEAGGGRRLRPRVLAMEQVALPVPVRRPMNTPVVLNFLTPVMQSRAKKPIFDPVSLLTGLGNRITGMARWHGVVLELDAAELKADAARIGGLAQHEGQDDHWHRGGRFSAAKVPRKQTGRCGWLRYPAPGDLIGRLLQLGVQTHIGAKCAAGPGRYMLGLEADPG</sequence>
<name>A0A1I6H0H7_9RHOB</name>
<keyword evidence="3" id="KW-1185">Reference proteome</keyword>
<dbReference type="AlphaFoldDB" id="A0A1I6H0H7"/>
<dbReference type="STRING" id="670154.SAMN04488002_2245"/>
<evidence type="ECO:0000313" key="2">
    <source>
        <dbReference type="EMBL" id="SFR47857.1"/>
    </source>
</evidence>
<proteinExistence type="predicted"/>
<dbReference type="Pfam" id="PF10040">
    <property type="entry name" value="CRISPR_Cas6"/>
    <property type="match status" value="1"/>
</dbReference>
<dbReference type="Proteomes" id="UP000199658">
    <property type="component" value="Unassembled WGS sequence"/>
</dbReference>
<protein>
    <submittedName>
        <fullName evidence="2">Uncharacterized conserved protein</fullName>
    </submittedName>
</protein>
<reference evidence="3" key="1">
    <citation type="submission" date="2016-10" db="EMBL/GenBank/DDBJ databases">
        <authorList>
            <person name="Varghese N."/>
            <person name="Submissions S."/>
        </authorList>
    </citation>
    <scope>NUCLEOTIDE SEQUENCE [LARGE SCALE GENOMIC DNA]</scope>
    <source>
        <strain evidence="3">DSM 26921</strain>
    </source>
</reference>
<gene>
    <name evidence="2" type="ORF">SAMN04488002_2245</name>
</gene>
<accession>A0A1I6H0H7</accession>
<evidence type="ECO:0000259" key="1">
    <source>
        <dbReference type="Pfam" id="PF10040"/>
    </source>
</evidence>
<dbReference type="InterPro" id="IPR019267">
    <property type="entry name" value="CRISPR-assoc_Cas6_C"/>
</dbReference>
<organism evidence="2 3">
    <name type="scientific">Litoreibacter janthinus</name>
    <dbReference type="NCBI Taxonomy" id="670154"/>
    <lineage>
        <taxon>Bacteria</taxon>
        <taxon>Pseudomonadati</taxon>
        <taxon>Pseudomonadota</taxon>
        <taxon>Alphaproteobacteria</taxon>
        <taxon>Rhodobacterales</taxon>
        <taxon>Roseobacteraceae</taxon>
        <taxon>Litoreibacter</taxon>
    </lineage>
</organism>
<evidence type="ECO:0000313" key="3">
    <source>
        <dbReference type="Proteomes" id="UP000199658"/>
    </source>
</evidence>
<dbReference type="EMBL" id="FOYO01000001">
    <property type="protein sequence ID" value="SFR47857.1"/>
    <property type="molecule type" value="Genomic_DNA"/>
</dbReference>
<feature type="domain" description="CRISPR-associated protein Cas6 C-terminal" evidence="1">
    <location>
        <begin position="159"/>
        <end position="280"/>
    </location>
</feature>